<protein>
    <submittedName>
        <fullName evidence="2">Unannotated protein</fullName>
    </submittedName>
</protein>
<keyword evidence="1" id="KW-0812">Transmembrane</keyword>
<reference evidence="2" key="1">
    <citation type="submission" date="2020-05" db="EMBL/GenBank/DDBJ databases">
        <authorList>
            <person name="Chiriac C."/>
            <person name="Salcher M."/>
            <person name="Ghai R."/>
            <person name="Kavagutti S V."/>
        </authorList>
    </citation>
    <scope>NUCLEOTIDE SEQUENCE</scope>
</reference>
<gene>
    <name evidence="2" type="ORF">UFOPK3278_01053</name>
</gene>
<proteinExistence type="predicted"/>
<feature type="transmembrane region" description="Helical" evidence="1">
    <location>
        <begin position="21"/>
        <end position="40"/>
    </location>
</feature>
<feature type="transmembrane region" description="Helical" evidence="1">
    <location>
        <begin position="52"/>
        <end position="77"/>
    </location>
</feature>
<evidence type="ECO:0000313" key="2">
    <source>
        <dbReference type="EMBL" id="CAB4849524.1"/>
    </source>
</evidence>
<organism evidence="2">
    <name type="scientific">freshwater metagenome</name>
    <dbReference type="NCBI Taxonomy" id="449393"/>
    <lineage>
        <taxon>unclassified sequences</taxon>
        <taxon>metagenomes</taxon>
        <taxon>ecological metagenomes</taxon>
    </lineage>
</organism>
<sequence length="168" mass="17485">MLIGGPIQFIGFGNVIDTSVGIARAIGSVALAIVLVLLIIRPAGRSATRGVALSFVALIVLGPVVQPWYLLWSIPLLAATGLTHRQTRIMVLAIAAFTIHGIANSSATADTFLELSDGIAMVLAGITLGLAMLASTTERALILGDAAESDIMPKSEAQIIRAQELELT</sequence>
<evidence type="ECO:0000256" key="1">
    <source>
        <dbReference type="SAM" id="Phobius"/>
    </source>
</evidence>
<keyword evidence="1" id="KW-1133">Transmembrane helix</keyword>
<accession>A0A6J7BXB0</accession>
<dbReference type="AlphaFoldDB" id="A0A6J7BXB0"/>
<feature type="transmembrane region" description="Helical" evidence="1">
    <location>
        <begin position="89"/>
        <end position="109"/>
    </location>
</feature>
<name>A0A6J7BXB0_9ZZZZ</name>
<keyword evidence="1" id="KW-0472">Membrane</keyword>
<feature type="transmembrane region" description="Helical" evidence="1">
    <location>
        <begin position="115"/>
        <end position="134"/>
    </location>
</feature>
<dbReference type="EMBL" id="CAFBIX010000047">
    <property type="protein sequence ID" value="CAB4849524.1"/>
    <property type="molecule type" value="Genomic_DNA"/>
</dbReference>